<reference evidence="4" key="1">
    <citation type="journal article" date="2019" name="Int. J. Syst. Evol. Microbiol.">
        <title>The Global Catalogue of Microorganisms (GCM) 10K type strain sequencing project: providing services to taxonomists for standard genome sequencing and annotation.</title>
        <authorList>
            <consortium name="The Broad Institute Genomics Platform"/>
            <consortium name="The Broad Institute Genome Sequencing Center for Infectious Disease"/>
            <person name="Wu L."/>
            <person name="Ma J."/>
        </authorList>
    </citation>
    <scope>NUCLEOTIDE SEQUENCE [LARGE SCALE GENOMIC DNA]</scope>
    <source>
        <strain evidence="4">JCM 32105</strain>
    </source>
</reference>
<evidence type="ECO:0000259" key="2">
    <source>
        <dbReference type="Pfam" id="PF24709"/>
    </source>
</evidence>
<keyword evidence="1" id="KW-0472">Membrane</keyword>
<feature type="transmembrane region" description="Helical" evidence="1">
    <location>
        <begin position="12"/>
        <end position="32"/>
    </location>
</feature>
<feature type="transmembrane region" description="Helical" evidence="1">
    <location>
        <begin position="44"/>
        <end position="62"/>
    </location>
</feature>
<dbReference type="Proteomes" id="UP001500067">
    <property type="component" value="Unassembled WGS sequence"/>
</dbReference>
<comment type="caution">
    <text evidence="3">The sequence shown here is derived from an EMBL/GenBank/DDBJ whole genome shotgun (WGS) entry which is preliminary data.</text>
</comment>
<feature type="transmembrane region" description="Helical" evidence="1">
    <location>
        <begin position="69"/>
        <end position="86"/>
    </location>
</feature>
<organism evidence="3 4">
    <name type="scientific">Nemorincola caseinilytica</name>
    <dbReference type="NCBI Taxonomy" id="2054315"/>
    <lineage>
        <taxon>Bacteria</taxon>
        <taxon>Pseudomonadati</taxon>
        <taxon>Bacteroidota</taxon>
        <taxon>Chitinophagia</taxon>
        <taxon>Chitinophagales</taxon>
        <taxon>Chitinophagaceae</taxon>
        <taxon>Nemorincola</taxon>
    </lineage>
</organism>
<keyword evidence="4" id="KW-1185">Reference proteome</keyword>
<sequence length="133" mass="14948">MNRQLKMYHWLPRIICMAGIAFITTLSLDFYTPNLPLPQLIGSALRHLSFSIALTILLAVAWKWERTGGIILLAVGLLLAPFVYILNHGHNHFSIVQSLLTVLIVNMPFVLAGALFLLSYHKKQQAHAIGNYQ</sequence>
<proteinExistence type="predicted"/>
<gene>
    <name evidence="3" type="ORF">GCM10023093_26470</name>
</gene>
<dbReference type="Pfam" id="PF24709">
    <property type="entry name" value="DUF7670"/>
    <property type="match status" value="1"/>
</dbReference>
<feature type="domain" description="DUF7670" evidence="2">
    <location>
        <begin position="3"/>
        <end position="126"/>
    </location>
</feature>
<feature type="transmembrane region" description="Helical" evidence="1">
    <location>
        <begin position="98"/>
        <end position="118"/>
    </location>
</feature>
<evidence type="ECO:0000256" key="1">
    <source>
        <dbReference type="SAM" id="Phobius"/>
    </source>
</evidence>
<dbReference type="InterPro" id="IPR056087">
    <property type="entry name" value="DUF7670"/>
</dbReference>
<accession>A0ABP8NK47</accession>
<evidence type="ECO:0000313" key="4">
    <source>
        <dbReference type="Proteomes" id="UP001500067"/>
    </source>
</evidence>
<evidence type="ECO:0000313" key="3">
    <source>
        <dbReference type="EMBL" id="GAA4468587.1"/>
    </source>
</evidence>
<dbReference type="RefSeq" id="WP_345084000.1">
    <property type="nucleotide sequence ID" value="NZ_BAABFA010000019.1"/>
</dbReference>
<protein>
    <recommendedName>
        <fullName evidence="2">DUF7670 domain-containing protein</fullName>
    </recommendedName>
</protein>
<dbReference type="EMBL" id="BAABFA010000019">
    <property type="protein sequence ID" value="GAA4468587.1"/>
    <property type="molecule type" value="Genomic_DNA"/>
</dbReference>
<name>A0ABP8NK47_9BACT</name>
<keyword evidence="1" id="KW-0812">Transmembrane</keyword>
<keyword evidence="1" id="KW-1133">Transmembrane helix</keyword>